<evidence type="ECO:0000313" key="4">
    <source>
        <dbReference type="Proteomes" id="UP000762676"/>
    </source>
</evidence>
<gene>
    <name evidence="3" type="ORF">ElyMa_006239700</name>
</gene>
<dbReference type="GO" id="GO:0006511">
    <property type="term" value="P:ubiquitin-dependent protein catabolic process"/>
    <property type="evidence" value="ECO:0007669"/>
    <property type="project" value="InterPro"/>
</dbReference>
<feature type="non-terminal residue" evidence="3">
    <location>
        <position position="136"/>
    </location>
</feature>
<dbReference type="Pfam" id="PF00888">
    <property type="entry name" value="Cullin"/>
    <property type="match status" value="1"/>
</dbReference>
<evidence type="ECO:0000256" key="1">
    <source>
        <dbReference type="ARBA" id="ARBA00006019"/>
    </source>
</evidence>
<proteinExistence type="inferred from homology"/>
<dbReference type="EMBL" id="BMAT01012520">
    <property type="protein sequence ID" value="GFR93999.1"/>
    <property type="molecule type" value="Genomic_DNA"/>
</dbReference>
<sequence length="136" mass="16485">MLGAPTFRQFVTYLAVEACIFRYLYFDGQDLLDEQVLQFYTRQWEDYQFSSKVLDGICAYLNRHWVRRECDEGSRGIYFIYSAEMRLMEEQKRVQTYLHESTYDVLAHVCERVLIQKHLENFHLEFQNLLNTDKDE</sequence>
<feature type="domain" description="Cullin N-terminal" evidence="2">
    <location>
        <begin position="79"/>
        <end position="133"/>
    </location>
</feature>
<organism evidence="3 4">
    <name type="scientific">Elysia marginata</name>
    <dbReference type="NCBI Taxonomy" id="1093978"/>
    <lineage>
        <taxon>Eukaryota</taxon>
        <taxon>Metazoa</taxon>
        <taxon>Spiralia</taxon>
        <taxon>Lophotrochozoa</taxon>
        <taxon>Mollusca</taxon>
        <taxon>Gastropoda</taxon>
        <taxon>Heterobranchia</taxon>
        <taxon>Euthyneura</taxon>
        <taxon>Panpulmonata</taxon>
        <taxon>Sacoglossa</taxon>
        <taxon>Placobranchoidea</taxon>
        <taxon>Plakobranchidae</taxon>
        <taxon>Elysia</taxon>
    </lineage>
</organism>
<comment type="caution">
    <text evidence="3">The sequence shown here is derived from an EMBL/GenBank/DDBJ whole genome shotgun (WGS) entry which is preliminary data.</text>
</comment>
<dbReference type="GO" id="GO:0031625">
    <property type="term" value="F:ubiquitin protein ligase binding"/>
    <property type="evidence" value="ECO:0007669"/>
    <property type="project" value="InterPro"/>
</dbReference>
<accession>A0AAV4H8Z0</accession>
<reference evidence="3 4" key="1">
    <citation type="journal article" date="2021" name="Elife">
        <title>Chloroplast acquisition without the gene transfer in kleptoplastic sea slugs, Plakobranchus ocellatus.</title>
        <authorList>
            <person name="Maeda T."/>
            <person name="Takahashi S."/>
            <person name="Yoshida T."/>
            <person name="Shimamura S."/>
            <person name="Takaki Y."/>
            <person name="Nagai Y."/>
            <person name="Toyoda A."/>
            <person name="Suzuki Y."/>
            <person name="Arimoto A."/>
            <person name="Ishii H."/>
            <person name="Satoh N."/>
            <person name="Nishiyama T."/>
            <person name="Hasebe M."/>
            <person name="Maruyama T."/>
            <person name="Minagawa J."/>
            <person name="Obokata J."/>
            <person name="Shigenobu S."/>
        </authorList>
    </citation>
    <scope>NUCLEOTIDE SEQUENCE [LARGE SCALE GENOMIC DNA]</scope>
</reference>
<evidence type="ECO:0000313" key="3">
    <source>
        <dbReference type="EMBL" id="GFR93999.1"/>
    </source>
</evidence>
<evidence type="ECO:0000259" key="2">
    <source>
        <dbReference type="Pfam" id="PF00888"/>
    </source>
</evidence>
<dbReference type="InterPro" id="IPR001373">
    <property type="entry name" value="Cullin_N"/>
</dbReference>
<name>A0AAV4H8Z0_9GAST</name>
<dbReference type="Proteomes" id="UP000762676">
    <property type="component" value="Unassembled WGS sequence"/>
</dbReference>
<dbReference type="AlphaFoldDB" id="A0AAV4H8Z0"/>
<dbReference type="Gene3D" id="1.20.1310.10">
    <property type="entry name" value="Cullin Repeats"/>
    <property type="match status" value="1"/>
</dbReference>
<dbReference type="SUPFAM" id="SSF74788">
    <property type="entry name" value="Cullin repeat-like"/>
    <property type="match status" value="1"/>
</dbReference>
<keyword evidence="4" id="KW-1185">Reference proteome</keyword>
<dbReference type="InterPro" id="IPR016159">
    <property type="entry name" value="Cullin_repeat-like_dom_sf"/>
</dbReference>
<comment type="similarity">
    <text evidence="1">Belongs to the cullin family.</text>
</comment>
<protein>
    <submittedName>
        <fullName evidence="3">Cullin-1</fullName>
    </submittedName>
</protein>